<reference evidence="2 3" key="1">
    <citation type="submission" date="2020-05" db="EMBL/GenBank/DDBJ databases">
        <title>Ceratocystis lukuohia genome.</title>
        <authorList>
            <person name="Harrington T.C."/>
            <person name="Kim K."/>
            <person name="Mayers C.G."/>
        </authorList>
    </citation>
    <scope>NUCLEOTIDE SEQUENCE [LARGE SCALE GENOMIC DNA]</scope>
    <source>
        <strain evidence="2 3">C4212</strain>
    </source>
</reference>
<feature type="region of interest" description="Disordered" evidence="1">
    <location>
        <begin position="519"/>
        <end position="555"/>
    </location>
</feature>
<evidence type="ECO:0000313" key="3">
    <source>
        <dbReference type="Proteomes" id="UP001610728"/>
    </source>
</evidence>
<feature type="compositionally biased region" description="Basic residues" evidence="1">
    <location>
        <begin position="241"/>
        <end position="250"/>
    </location>
</feature>
<feature type="region of interest" description="Disordered" evidence="1">
    <location>
        <begin position="1"/>
        <end position="28"/>
    </location>
</feature>
<comment type="caution">
    <text evidence="2">The sequence shown here is derived from an EMBL/GenBank/DDBJ whole genome shotgun (WGS) entry which is preliminary data.</text>
</comment>
<dbReference type="Proteomes" id="UP001610728">
    <property type="component" value="Unassembled WGS sequence"/>
</dbReference>
<feature type="compositionally biased region" description="Low complexity" evidence="1">
    <location>
        <begin position="231"/>
        <end position="240"/>
    </location>
</feature>
<keyword evidence="3" id="KW-1185">Reference proteome</keyword>
<sequence length="603" mass="66521">MVHSDHEPLKRKRNAHEASVPTDLIPRPMPSHIDTAPINYLAQNSMEKLRLIQGDRDTFTDILGLIEDYEGVLSKHESLALRLGAKLTGPRLLKALESAFEGPIVTSPSQTPYNRPVCWVDIVTFAKENPNDFVLTNVMGKDRVCRFNLYGYGVEITEDDWRLIVSGAVDRLMPQQPLDQDETAELATVDIIESRLQMLIMRADEVAKRARQLNYNLGRRKLAIEKRRSHQQSPPQSQQHQMHHSRHSSQHHHDQQQQPHQVASNGNRSSWYPHHRHGPSGGYDLHADLLQQFETQQQPKIQTYSQQMPYSQSQSQPQPPQLQLQPPSSSLVVSITDDQVPRRPTSLPVSPIPTPVIQLPPLTPISGKGHGNSTSGSSSKGHSGSNSNSSNRLSVGSQAYRRLTPEVTLDPGPIDTETFNRELIMARIERLEKGAPVVPQCDRCCTKKHAKCAWKMVTEEEMALVNKDSGNISSANLNLNGGTSSSISSSSGGGSNQSLPGINLAVPMNHDDRLLSPTMEQLTPKTTSRDETTAGEDSNSLAPGTPSPEHQHHRGAAPDMHMRMEVDNSESSAAMVTATATEVTRKITNTVTVMAMAMAIAIV</sequence>
<feature type="compositionally biased region" description="Low complexity" evidence="1">
    <location>
        <begin position="482"/>
        <end position="501"/>
    </location>
</feature>
<accession>A0ABR4MIL2</accession>
<evidence type="ECO:0000313" key="2">
    <source>
        <dbReference type="EMBL" id="KAL2888115.1"/>
    </source>
</evidence>
<organism evidence="2 3">
    <name type="scientific">Ceratocystis lukuohia</name>
    <dbReference type="NCBI Taxonomy" id="2019550"/>
    <lineage>
        <taxon>Eukaryota</taxon>
        <taxon>Fungi</taxon>
        <taxon>Dikarya</taxon>
        <taxon>Ascomycota</taxon>
        <taxon>Pezizomycotina</taxon>
        <taxon>Sordariomycetes</taxon>
        <taxon>Hypocreomycetidae</taxon>
        <taxon>Microascales</taxon>
        <taxon>Ceratocystidaceae</taxon>
        <taxon>Ceratocystis</taxon>
    </lineage>
</organism>
<evidence type="ECO:0000256" key="1">
    <source>
        <dbReference type="SAM" id="MobiDB-lite"/>
    </source>
</evidence>
<feature type="region of interest" description="Disordered" evidence="1">
    <location>
        <begin position="303"/>
        <end position="394"/>
    </location>
</feature>
<dbReference type="RefSeq" id="XP_070859295.1">
    <property type="nucleotide sequence ID" value="XM_071002682.1"/>
</dbReference>
<dbReference type="GeneID" id="98118228"/>
<feature type="compositionally biased region" description="Low complexity" evidence="1">
    <location>
        <begin position="305"/>
        <end position="331"/>
    </location>
</feature>
<proteinExistence type="predicted"/>
<name>A0ABR4MIL2_9PEZI</name>
<feature type="compositionally biased region" description="Low complexity" evidence="1">
    <location>
        <begin position="371"/>
        <end position="394"/>
    </location>
</feature>
<protein>
    <submittedName>
        <fullName evidence="2">C6 finger domain-containing protein</fullName>
    </submittedName>
</protein>
<dbReference type="EMBL" id="JABSNW010000004">
    <property type="protein sequence ID" value="KAL2888115.1"/>
    <property type="molecule type" value="Genomic_DNA"/>
</dbReference>
<feature type="region of interest" description="Disordered" evidence="1">
    <location>
        <begin position="226"/>
        <end position="285"/>
    </location>
</feature>
<gene>
    <name evidence="2" type="ORF">HOO65_040452</name>
</gene>
<feature type="region of interest" description="Disordered" evidence="1">
    <location>
        <begin position="482"/>
        <end position="505"/>
    </location>
</feature>